<sequence>MLYFIGMIVICAYVAIIVGSIILLILKVIERKKRNKKKTGISMMIIKFINFNNYEYF</sequence>
<dbReference type="EMBL" id="CP124685">
    <property type="protein sequence ID" value="WGX75294.1"/>
    <property type="molecule type" value="Genomic_DNA"/>
</dbReference>
<keyword evidence="1" id="KW-0472">Membrane</keyword>
<reference evidence="2 3" key="1">
    <citation type="submission" date="2023-04" db="EMBL/GenBank/DDBJ databases">
        <title>Bacteria Genome Submission.</title>
        <authorList>
            <person name="Isaac P."/>
        </authorList>
    </citation>
    <scope>NUCLEOTIDE SEQUENCE [LARGE SCALE GENOMIC DNA]</scope>
    <source>
        <strain evidence="2 3">SampleS7P1</strain>
    </source>
</reference>
<evidence type="ECO:0000256" key="1">
    <source>
        <dbReference type="SAM" id="Phobius"/>
    </source>
</evidence>
<protein>
    <submittedName>
        <fullName evidence="2">Uncharacterized protein</fullName>
    </submittedName>
</protein>
<dbReference type="Proteomes" id="UP001239169">
    <property type="component" value="Chromosome"/>
</dbReference>
<keyword evidence="1" id="KW-1133">Transmembrane helix</keyword>
<keyword evidence="3" id="KW-1185">Reference proteome</keyword>
<organism evidence="2 3">
    <name type="scientific">Paraclostridium bifermentans</name>
    <name type="common">Clostridium bifermentans</name>
    <dbReference type="NCBI Taxonomy" id="1490"/>
    <lineage>
        <taxon>Bacteria</taxon>
        <taxon>Bacillati</taxon>
        <taxon>Bacillota</taxon>
        <taxon>Clostridia</taxon>
        <taxon>Peptostreptococcales</taxon>
        <taxon>Peptostreptococcaceae</taxon>
        <taxon>Paraclostridium</taxon>
    </lineage>
</organism>
<proteinExistence type="predicted"/>
<evidence type="ECO:0000313" key="3">
    <source>
        <dbReference type="Proteomes" id="UP001239169"/>
    </source>
</evidence>
<evidence type="ECO:0000313" key="2">
    <source>
        <dbReference type="EMBL" id="WGX75294.1"/>
    </source>
</evidence>
<accession>A0ABY8R167</accession>
<name>A0ABY8R167_PARBF</name>
<gene>
    <name evidence="2" type="ORF">QJS64_14840</name>
</gene>
<keyword evidence="1" id="KW-0812">Transmembrane</keyword>
<feature type="transmembrane region" description="Helical" evidence="1">
    <location>
        <begin position="6"/>
        <end position="29"/>
    </location>
</feature>